<dbReference type="InterPro" id="IPR036872">
    <property type="entry name" value="CH_dom_sf"/>
</dbReference>
<feature type="coiled-coil region" evidence="9">
    <location>
        <begin position="678"/>
        <end position="730"/>
    </location>
</feature>
<dbReference type="InterPro" id="IPR001589">
    <property type="entry name" value="Actinin_actin-bd_CS"/>
</dbReference>
<dbReference type="PROSITE" id="PS50021">
    <property type="entry name" value="CH"/>
    <property type="match status" value="2"/>
</dbReference>
<keyword evidence="5" id="KW-0597">Phosphoprotein</keyword>
<feature type="coiled-coil region" evidence="9">
    <location>
        <begin position="784"/>
        <end position="811"/>
    </location>
</feature>
<dbReference type="FunFam" id="1.20.58.60:FF:000172">
    <property type="entry name" value="Spectrin beta chain"/>
    <property type="match status" value="1"/>
</dbReference>
<dbReference type="OrthoDB" id="5865767at2759"/>
<dbReference type="FunFam" id="1.10.418.10:FF:000001">
    <property type="entry name" value="Actinin alpha 1"/>
    <property type="match status" value="1"/>
</dbReference>
<comment type="subcellular location">
    <subcellularLocation>
        <location evidence="1">Cytoplasm</location>
        <location evidence="1">Cytoskeleton</location>
    </subcellularLocation>
</comment>
<keyword evidence="3" id="KW-0117">Actin capping</keyword>
<dbReference type="PANTHER" id="PTHR11915">
    <property type="entry name" value="SPECTRIN/FILAMIN RELATED CYTOSKELETAL PROTEIN"/>
    <property type="match status" value="1"/>
</dbReference>
<dbReference type="InterPro" id="IPR002017">
    <property type="entry name" value="Spectrin_repeat"/>
</dbReference>
<keyword evidence="4" id="KW-0963">Cytoplasm</keyword>
<feature type="coiled-coil region" evidence="9">
    <location>
        <begin position="997"/>
        <end position="1031"/>
    </location>
</feature>
<dbReference type="Pfam" id="PF00435">
    <property type="entry name" value="Spectrin"/>
    <property type="match status" value="11"/>
</dbReference>
<feature type="domain" description="Calponin-homology (CH)" evidence="10">
    <location>
        <begin position="54"/>
        <end position="158"/>
    </location>
</feature>
<reference evidence="11 12" key="2">
    <citation type="submission" date="2018-11" db="EMBL/GenBank/DDBJ databases">
        <authorList>
            <consortium name="Pathogen Informatics"/>
        </authorList>
    </citation>
    <scope>NUCLEOTIDE SEQUENCE [LARGE SCALE GENOMIC DNA]</scope>
</reference>
<organism evidence="13">
    <name type="scientific">Rodentolepis nana</name>
    <name type="common">Dwarf tapeworm</name>
    <name type="synonym">Hymenolepis nana</name>
    <dbReference type="NCBI Taxonomy" id="102285"/>
    <lineage>
        <taxon>Eukaryota</taxon>
        <taxon>Metazoa</taxon>
        <taxon>Spiralia</taxon>
        <taxon>Lophotrochozoa</taxon>
        <taxon>Platyhelminthes</taxon>
        <taxon>Cestoda</taxon>
        <taxon>Eucestoda</taxon>
        <taxon>Cyclophyllidea</taxon>
        <taxon>Hymenolepididae</taxon>
        <taxon>Rodentolepis</taxon>
    </lineage>
</organism>
<evidence type="ECO:0000259" key="10">
    <source>
        <dbReference type="PROSITE" id="PS50021"/>
    </source>
</evidence>
<dbReference type="SMART" id="SM00150">
    <property type="entry name" value="SPEC"/>
    <property type="match status" value="12"/>
</dbReference>
<dbReference type="GO" id="GO:0051693">
    <property type="term" value="P:actin filament capping"/>
    <property type="evidence" value="ECO:0007669"/>
    <property type="project" value="UniProtKB-KW"/>
</dbReference>
<dbReference type="STRING" id="102285.A0A0R3TA82"/>
<dbReference type="SMART" id="SM00033">
    <property type="entry name" value="CH"/>
    <property type="match status" value="2"/>
</dbReference>
<evidence type="ECO:0000313" key="13">
    <source>
        <dbReference type="WBParaSite" id="HNAJ_0000397101-mRNA-1"/>
    </source>
</evidence>
<feature type="domain" description="Calponin-homology (CH)" evidence="10">
    <location>
        <begin position="173"/>
        <end position="278"/>
    </location>
</feature>
<evidence type="ECO:0000256" key="4">
    <source>
        <dbReference type="ARBA" id="ARBA00022490"/>
    </source>
</evidence>
<dbReference type="SUPFAM" id="SSF46966">
    <property type="entry name" value="Spectrin repeat"/>
    <property type="match status" value="10"/>
</dbReference>
<evidence type="ECO:0000256" key="8">
    <source>
        <dbReference type="ARBA" id="ARBA00023212"/>
    </source>
</evidence>
<feature type="coiled-coil region" evidence="9">
    <location>
        <begin position="563"/>
        <end position="590"/>
    </location>
</feature>
<feature type="coiled-coil region" evidence="9">
    <location>
        <begin position="1422"/>
        <end position="1459"/>
    </location>
</feature>
<dbReference type="FunFam" id="1.20.58.60:FF:000020">
    <property type="entry name" value="Spectrin alpha chain, non-erythrocytic 1"/>
    <property type="match status" value="1"/>
</dbReference>
<dbReference type="InterPro" id="IPR018159">
    <property type="entry name" value="Spectrin/alpha-actinin"/>
</dbReference>
<proteinExistence type="inferred from homology"/>
<dbReference type="WBParaSite" id="HNAJ_0000397101-mRNA-1">
    <property type="protein sequence ID" value="HNAJ_0000397101-mRNA-1"/>
    <property type="gene ID" value="HNAJ_0000397101"/>
</dbReference>
<dbReference type="Pfam" id="PF00307">
    <property type="entry name" value="CH"/>
    <property type="match status" value="2"/>
</dbReference>
<dbReference type="InterPro" id="IPR001715">
    <property type="entry name" value="CH_dom"/>
</dbReference>
<evidence type="ECO:0000313" key="11">
    <source>
        <dbReference type="EMBL" id="VDN99828.1"/>
    </source>
</evidence>
<evidence type="ECO:0000256" key="5">
    <source>
        <dbReference type="ARBA" id="ARBA00022553"/>
    </source>
</evidence>
<evidence type="ECO:0000256" key="9">
    <source>
        <dbReference type="SAM" id="Coils"/>
    </source>
</evidence>
<keyword evidence="6" id="KW-0677">Repeat</keyword>
<dbReference type="FunFam" id="1.10.418.10:FF:000004">
    <property type="entry name" value="Spectrin beta chain"/>
    <property type="match status" value="1"/>
</dbReference>
<dbReference type="CDD" id="cd21246">
    <property type="entry name" value="CH_SPTB-like_rpt1"/>
    <property type="match status" value="1"/>
</dbReference>
<evidence type="ECO:0000256" key="6">
    <source>
        <dbReference type="ARBA" id="ARBA00022737"/>
    </source>
</evidence>
<dbReference type="CDD" id="cd21248">
    <property type="entry name" value="CH_SPTB_like_rpt2"/>
    <property type="match status" value="1"/>
</dbReference>
<keyword evidence="9" id="KW-0175">Coiled coil</keyword>
<evidence type="ECO:0000256" key="7">
    <source>
        <dbReference type="ARBA" id="ARBA00023203"/>
    </source>
</evidence>
<dbReference type="PROSITE" id="PS00019">
    <property type="entry name" value="ACTININ_1"/>
    <property type="match status" value="1"/>
</dbReference>
<dbReference type="GO" id="GO:0005737">
    <property type="term" value="C:cytoplasm"/>
    <property type="evidence" value="ECO:0007669"/>
    <property type="project" value="UniProtKB-ARBA"/>
</dbReference>
<keyword evidence="7" id="KW-0009">Actin-binding</keyword>
<gene>
    <name evidence="11" type="ORF">HNAJ_LOCUS3969</name>
</gene>
<evidence type="ECO:0000256" key="2">
    <source>
        <dbReference type="ARBA" id="ARBA00006826"/>
    </source>
</evidence>
<dbReference type="GO" id="GO:0005856">
    <property type="term" value="C:cytoskeleton"/>
    <property type="evidence" value="ECO:0007669"/>
    <property type="project" value="UniProtKB-SubCell"/>
</dbReference>
<name>A0A0R3TA82_RODNA</name>
<feature type="coiled-coil region" evidence="9">
    <location>
        <begin position="1248"/>
        <end position="1275"/>
    </location>
</feature>
<reference evidence="13" key="1">
    <citation type="submission" date="2017-02" db="UniProtKB">
        <authorList>
            <consortium name="WormBaseParasite"/>
        </authorList>
    </citation>
    <scope>IDENTIFICATION</scope>
</reference>
<protein>
    <submittedName>
        <fullName evidence="13">Spectrin beta chain</fullName>
    </submittedName>
</protein>
<dbReference type="SUPFAM" id="SSF47576">
    <property type="entry name" value="Calponin-homology domain, CH-domain"/>
    <property type="match status" value="1"/>
</dbReference>
<dbReference type="EMBL" id="UZAE01002528">
    <property type="protein sequence ID" value="VDN99828.1"/>
    <property type="molecule type" value="Genomic_DNA"/>
</dbReference>
<evidence type="ECO:0000256" key="3">
    <source>
        <dbReference type="ARBA" id="ARBA00022467"/>
    </source>
</evidence>
<dbReference type="Proteomes" id="UP000278807">
    <property type="component" value="Unassembled WGS sequence"/>
</dbReference>
<sequence length="1619" mass="188160">MEIQAIHQNLHWEPNNVEQPNNYISDDDDFESGNSTAKLYERSRIKALADEREIVQKKTFTKWVNSHLMVLNERVEDLYLDLRDGKQLLRLLEILSGERLPKPTRGKMRIHCLENVDKALNFLCDQHVHLENVGAHDIVDGNQRLTLGLIWTIILRFQIQDIIVEEYQTSETKCAKDALLLWCQMKTAGYNNVNVRNFSTSWRDGLAFNALIHKHRPDLIDYPKLVKSNAAQNLQNAFTVAHENLGVSPLLEANDVCVEQPDEKSIITYVAAYYHCFNKMKADTVHSKRVGKVVNQAFESSQLLEKYEMATSDLLNWIQKTIELLNDRVFANSLTDVQHQLAGFNTYRTVDKPPKFVEKGDLEVLLFTLQSKMRANNHKVYTPPEGKRIADINRAWENLEKAEHARELALRDELIRQEKLAQLATRFDRKAGMREAWLSENQRLVAQYNFGSDLATVEAATKKHEAIETDISAYAERVNAVVSVADELQLENYYDNDRIQMRRENVLQLWKNLLELLRKRRSCLNLSLQLQRVFQEMSYLQDWIDEIGSRLKSEDYGKHLMGVDDLLQKHKLLEADIKVLDDRLNQVLEQAKVFIDCNFPENVEGYRPIEPEVVQKKGEDLRAAYDQLCELAFARRRGLEDSRKMWQFFWDMDDEKEWIKEKSQLMSSPDLGHDLSSVERLLRKHRALEEECQNRQNVFNNAVNIGNQLIEEDNRGKEDIQQRIDEMRKLWDQLADATADRKKRLLESQRFFQLIADCDDANAWLLDQQRIASNEDVGVKMSTTESLIKTNQELTENLENYRETINGLHDTAAEVSEYRDCDSNIISSHLGTVDDNYAKAIEMAKQRQQRLLDALSMYKLFDVSDTVRTWITEKRKLLTTLCPSDEIEELGVIRHRFECFEKEMTKNAEKVGSVNKLSESLIGTDHPDAQQIIVHQDTLNTTWNDLADLVEKQKSQLETAYQYNQFLIECQETANWIKEKEQLIESTDELGNDLEGIMQLQRRLSGLQRDLQAIQAKIEHLDEQADILDAAKPEAAEVIRAERKKIHDLWDELKEMLKERDDRLNDSSELQRFLQDLDHFQVWLRKAQTTVASEDVPNTLPEAEKLLQDHEQFKPEIDGYEDDFKRLMEMGRKVVENQTDPQYLFLSERLDGIEENWVALHKMYEDRDKVLKQDVEAQSFFRDATLIDKLINKQESLIAKEVAPTPESVEEAVRNLNTFQSAMPANEEKIVQVIAAGRDLASRGVFPADKILTKCDQLDQKLQSIKDKAVDREAKLAQQSRLQGFVQDVDDVEEWISEKAIMAQQAPPLLSAVGIAAIYGKFKTFESELDANKDKIEKVIFEGEQLMTEEPQLVEQIEPRMEVLRRQWVDLNNQAQEQSAKLADSNREALFGETAKSMLTWITEVSSQIVTTTEEVTEEVGLVELNEQIKDQEKKEQELMAKRKMLEDMANHAEKLKEQYPDRKDEFEQVHQEVRIRLMELEGPMANRRERLMKQKRVRQFFRDLEDEKDWIREKLALIQDQGKMATSLLANQQMQRRHKMLTNEVENHEPRINAVCQQGEEMIGEGHPHSEKFREGIDEVHALWAELKQALADRQAALVQNEVAQQYLFDASEAEAWM</sequence>
<comment type="similarity">
    <text evidence="2">Belongs to the spectrin family.</text>
</comment>
<keyword evidence="12" id="KW-1185">Reference proteome</keyword>
<dbReference type="FunFam" id="1.20.58.60:FF:000106">
    <property type="entry name" value="Spectrin beta chain"/>
    <property type="match status" value="1"/>
</dbReference>
<dbReference type="Gene3D" id="1.20.58.60">
    <property type="match status" value="8"/>
</dbReference>
<dbReference type="Gene3D" id="1.10.418.10">
    <property type="entry name" value="Calponin-like domain"/>
    <property type="match status" value="2"/>
</dbReference>
<dbReference type="GO" id="GO:0003779">
    <property type="term" value="F:actin binding"/>
    <property type="evidence" value="ECO:0007669"/>
    <property type="project" value="UniProtKB-KW"/>
</dbReference>
<evidence type="ECO:0000256" key="1">
    <source>
        <dbReference type="ARBA" id="ARBA00004245"/>
    </source>
</evidence>
<dbReference type="CDD" id="cd00176">
    <property type="entry name" value="SPEC"/>
    <property type="match status" value="6"/>
</dbReference>
<dbReference type="PROSITE" id="PS00020">
    <property type="entry name" value="ACTININ_2"/>
    <property type="match status" value="1"/>
</dbReference>
<accession>A0A0R3TA82</accession>
<keyword evidence="8" id="KW-0206">Cytoskeleton</keyword>
<evidence type="ECO:0000313" key="12">
    <source>
        <dbReference type="Proteomes" id="UP000278807"/>
    </source>
</evidence>